<evidence type="ECO:0000313" key="1">
    <source>
        <dbReference type="EMBL" id="JAH55191.1"/>
    </source>
</evidence>
<proteinExistence type="predicted"/>
<organism evidence="1">
    <name type="scientific">Anguilla anguilla</name>
    <name type="common">European freshwater eel</name>
    <name type="synonym">Muraena anguilla</name>
    <dbReference type="NCBI Taxonomy" id="7936"/>
    <lineage>
        <taxon>Eukaryota</taxon>
        <taxon>Metazoa</taxon>
        <taxon>Chordata</taxon>
        <taxon>Craniata</taxon>
        <taxon>Vertebrata</taxon>
        <taxon>Euteleostomi</taxon>
        <taxon>Actinopterygii</taxon>
        <taxon>Neopterygii</taxon>
        <taxon>Teleostei</taxon>
        <taxon>Anguilliformes</taxon>
        <taxon>Anguillidae</taxon>
        <taxon>Anguilla</taxon>
    </lineage>
</organism>
<sequence>MCCYSFSRRLRFIFKDHSSENRFVRFT</sequence>
<protein>
    <submittedName>
        <fullName evidence="1">Uncharacterized protein</fullName>
    </submittedName>
</protein>
<dbReference type="AlphaFoldDB" id="A0A0E9TNK9"/>
<reference evidence="1" key="2">
    <citation type="journal article" date="2015" name="Fish Shellfish Immunol.">
        <title>Early steps in the European eel (Anguilla anguilla)-Vibrio vulnificus interaction in the gills: Role of the RtxA13 toxin.</title>
        <authorList>
            <person name="Callol A."/>
            <person name="Pajuelo D."/>
            <person name="Ebbesson L."/>
            <person name="Teles M."/>
            <person name="MacKenzie S."/>
            <person name="Amaro C."/>
        </authorList>
    </citation>
    <scope>NUCLEOTIDE SEQUENCE</scope>
</reference>
<accession>A0A0E9TNK9</accession>
<reference evidence="1" key="1">
    <citation type="submission" date="2014-11" db="EMBL/GenBank/DDBJ databases">
        <authorList>
            <person name="Amaro Gonzalez C."/>
        </authorList>
    </citation>
    <scope>NUCLEOTIDE SEQUENCE</scope>
</reference>
<dbReference type="EMBL" id="GBXM01053386">
    <property type="protein sequence ID" value="JAH55191.1"/>
    <property type="molecule type" value="Transcribed_RNA"/>
</dbReference>
<name>A0A0E9TNK9_ANGAN</name>